<feature type="domain" description="INO80 complex subunit 3-like middle region" evidence="3">
    <location>
        <begin position="162"/>
        <end position="264"/>
    </location>
</feature>
<dbReference type="GO" id="GO:0006338">
    <property type="term" value="P:chromatin remodeling"/>
    <property type="evidence" value="ECO:0007669"/>
    <property type="project" value="InterPro"/>
</dbReference>
<feature type="region of interest" description="Disordered" evidence="1">
    <location>
        <begin position="10"/>
        <end position="37"/>
    </location>
</feature>
<dbReference type="Proteomes" id="UP000799750">
    <property type="component" value="Unassembled WGS sequence"/>
</dbReference>
<evidence type="ECO:0000313" key="5">
    <source>
        <dbReference type="Proteomes" id="UP000799750"/>
    </source>
</evidence>
<feature type="domain" description="INO80 complex subunit 3 N-terminal" evidence="2">
    <location>
        <begin position="34"/>
        <end position="102"/>
    </location>
</feature>
<dbReference type="Pfam" id="PF24244">
    <property type="entry name" value="Iec3-like_M"/>
    <property type="match status" value="1"/>
</dbReference>
<accession>A0A6A6Q8X5</accession>
<dbReference type="InterPro" id="IPR055449">
    <property type="entry name" value="Iec3-like_M"/>
</dbReference>
<evidence type="ECO:0000259" key="2">
    <source>
        <dbReference type="Pfam" id="PF14612"/>
    </source>
</evidence>
<keyword evidence="5" id="KW-1185">Reference proteome</keyword>
<dbReference type="Pfam" id="PF14612">
    <property type="entry name" value="Ino80_Iec3"/>
    <property type="match status" value="1"/>
</dbReference>
<evidence type="ECO:0008006" key="6">
    <source>
        <dbReference type="Google" id="ProtNLM"/>
    </source>
</evidence>
<dbReference type="OrthoDB" id="4095124at2759"/>
<organism evidence="4 5">
    <name type="scientific">Lophium mytilinum</name>
    <dbReference type="NCBI Taxonomy" id="390894"/>
    <lineage>
        <taxon>Eukaryota</taxon>
        <taxon>Fungi</taxon>
        <taxon>Dikarya</taxon>
        <taxon>Ascomycota</taxon>
        <taxon>Pezizomycotina</taxon>
        <taxon>Dothideomycetes</taxon>
        <taxon>Pleosporomycetidae</taxon>
        <taxon>Mytilinidiales</taxon>
        <taxon>Mytilinidiaceae</taxon>
        <taxon>Lophium</taxon>
    </lineage>
</organism>
<dbReference type="GO" id="GO:0031011">
    <property type="term" value="C:Ino80 complex"/>
    <property type="evidence" value="ECO:0007669"/>
    <property type="project" value="InterPro"/>
</dbReference>
<evidence type="ECO:0000256" key="1">
    <source>
        <dbReference type="SAM" id="MobiDB-lite"/>
    </source>
</evidence>
<proteinExistence type="predicted"/>
<name>A0A6A6Q8X5_9PEZI</name>
<evidence type="ECO:0000259" key="3">
    <source>
        <dbReference type="Pfam" id="PF24244"/>
    </source>
</evidence>
<dbReference type="EMBL" id="MU004203">
    <property type="protein sequence ID" value="KAF2488531.1"/>
    <property type="molecule type" value="Genomic_DNA"/>
</dbReference>
<feature type="compositionally biased region" description="Basic and acidic residues" evidence="1">
    <location>
        <begin position="265"/>
        <end position="276"/>
    </location>
</feature>
<gene>
    <name evidence="4" type="ORF">BU16DRAFT_497505</name>
</gene>
<feature type="region of interest" description="Disordered" evidence="1">
    <location>
        <begin position="96"/>
        <end position="118"/>
    </location>
</feature>
<protein>
    <recommendedName>
        <fullName evidence="6">IEC3 subunit of the Ino80 complex, chromatin re-modelling-domain-containing protein</fullName>
    </recommendedName>
</protein>
<feature type="compositionally biased region" description="Gly residues" evidence="1">
    <location>
        <begin position="364"/>
        <end position="373"/>
    </location>
</feature>
<dbReference type="InterPro" id="IPR032742">
    <property type="entry name" value="Iec3_N"/>
</dbReference>
<reference evidence="4" key="1">
    <citation type="journal article" date="2020" name="Stud. Mycol.">
        <title>101 Dothideomycetes genomes: a test case for predicting lifestyles and emergence of pathogens.</title>
        <authorList>
            <person name="Haridas S."/>
            <person name="Albert R."/>
            <person name="Binder M."/>
            <person name="Bloem J."/>
            <person name="Labutti K."/>
            <person name="Salamov A."/>
            <person name="Andreopoulos B."/>
            <person name="Baker S."/>
            <person name="Barry K."/>
            <person name="Bills G."/>
            <person name="Bluhm B."/>
            <person name="Cannon C."/>
            <person name="Castanera R."/>
            <person name="Culley D."/>
            <person name="Daum C."/>
            <person name="Ezra D."/>
            <person name="Gonzalez J."/>
            <person name="Henrissat B."/>
            <person name="Kuo A."/>
            <person name="Liang C."/>
            <person name="Lipzen A."/>
            <person name="Lutzoni F."/>
            <person name="Magnuson J."/>
            <person name="Mondo S."/>
            <person name="Nolan M."/>
            <person name="Ohm R."/>
            <person name="Pangilinan J."/>
            <person name="Park H.-J."/>
            <person name="Ramirez L."/>
            <person name="Alfaro M."/>
            <person name="Sun H."/>
            <person name="Tritt A."/>
            <person name="Yoshinaga Y."/>
            <person name="Zwiers L.-H."/>
            <person name="Turgeon B."/>
            <person name="Goodwin S."/>
            <person name="Spatafora J."/>
            <person name="Crous P."/>
            <person name="Grigoriev I."/>
        </authorList>
    </citation>
    <scope>NUCLEOTIDE SEQUENCE</scope>
    <source>
        <strain evidence="4">CBS 269.34</strain>
    </source>
</reference>
<sequence length="373" mass="40216">MADIRTQLEAQAVAAPGPASEATPAAEPKPPVKRSYRRKYRKMRVAFEEKMTLSNNLIKDECKAVALARRLQEQNDQMLDLLLDINDAARIPGPLRFDLRSPSPSESVVPSLEADTDPDPIAIQNALREAREELVAGQLSPEGFARIETTLSSRTLALGPRTLSKLAAATPHTSQPPARLDDLHLGENAPGYLSPNHEEEYLLAADAALMDPSVYDPQSHDGRPIRLATHAQLPTDKELSLRNPDSVYNWLRKNQPQVFLQDKDPHHAENASEKSSAKPGGGGHRGKRPSAVSTSTPGPKTEQDALDDEIGYIPEAGAAGAKRGKNKDDEPYRPKGGSSRPPKRKRDDGEAAVKGPRKKSRASGGQGGSGGGS</sequence>
<evidence type="ECO:0000313" key="4">
    <source>
        <dbReference type="EMBL" id="KAF2488531.1"/>
    </source>
</evidence>
<dbReference type="AlphaFoldDB" id="A0A6A6Q8X5"/>
<feature type="compositionally biased region" description="Low complexity" evidence="1">
    <location>
        <begin position="101"/>
        <end position="111"/>
    </location>
</feature>
<feature type="region of interest" description="Disordered" evidence="1">
    <location>
        <begin position="265"/>
        <end position="373"/>
    </location>
</feature>